<dbReference type="HAMAP" id="MF_01201">
    <property type="entry name" value="Ala_racemase"/>
    <property type="match status" value="1"/>
</dbReference>
<feature type="active site" description="Proton acceptor; specific for D-alanine" evidence="5">
    <location>
        <position position="34"/>
    </location>
</feature>
<dbReference type="InterPro" id="IPR011079">
    <property type="entry name" value="Ala_racemase_C"/>
</dbReference>
<dbReference type="GO" id="GO:0030170">
    <property type="term" value="F:pyridoxal phosphate binding"/>
    <property type="evidence" value="ECO:0007669"/>
    <property type="project" value="UniProtKB-UniRule"/>
</dbReference>
<evidence type="ECO:0000256" key="3">
    <source>
        <dbReference type="ARBA" id="ARBA00022898"/>
    </source>
</evidence>
<dbReference type="AlphaFoldDB" id="A0A5N0TDM6"/>
<feature type="active site" description="Proton acceptor; specific for L-alanine" evidence="5">
    <location>
        <position position="257"/>
    </location>
</feature>
<comment type="catalytic activity">
    <reaction evidence="1 5">
        <text>L-alanine = D-alanine</text>
        <dbReference type="Rhea" id="RHEA:20249"/>
        <dbReference type="ChEBI" id="CHEBI:57416"/>
        <dbReference type="ChEBI" id="CHEBI:57972"/>
        <dbReference type="EC" id="5.1.1.1"/>
    </reaction>
</comment>
<keyword evidence="3 5" id="KW-0663">Pyridoxal phosphate</keyword>
<dbReference type="PANTHER" id="PTHR30511">
    <property type="entry name" value="ALANINE RACEMASE"/>
    <property type="match status" value="1"/>
</dbReference>
<feature type="modified residue" description="N6-(pyridoxal phosphate)lysine" evidence="5 6">
    <location>
        <position position="34"/>
    </location>
</feature>
<proteinExistence type="inferred from homology"/>
<dbReference type="InterPro" id="IPR020622">
    <property type="entry name" value="Ala_racemase_pyridoxalP-BS"/>
</dbReference>
<dbReference type="PRINTS" id="PR00992">
    <property type="entry name" value="ALARACEMASE"/>
</dbReference>
<comment type="similarity">
    <text evidence="5">Belongs to the alanine racemase family.</text>
</comment>
<comment type="cofactor">
    <cofactor evidence="2 5 6">
        <name>pyridoxal 5'-phosphate</name>
        <dbReference type="ChEBI" id="CHEBI:597326"/>
    </cofactor>
</comment>
<feature type="binding site" evidence="5 7">
    <location>
        <position position="305"/>
    </location>
    <ligand>
        <name>substrate</name>
    </ligand>
</feature>
<dbReference type="NCBIfam" id="TIGR00492">
    <property type="entry name" value="alr"/>
    <property type="match status" value="1"/>
</dbReference>
<dbReference type="UniPathway" id="UPA00042">
    <property type="reaction ID" value="UER00497"/>
</dbReference>
<dbReference type="SUPFAM" id="SSF51419">
    <property type="entry name" value="PLP-binding barrel"/>
    <property type="match status" value="1"/>
</dbReference>
<evidence type="ECO:0000256" key="2">
    <source>
        <dbReference type="ARBA" id="ARBA00001933"/>
    </source>
</evidence>
<dbReference type="RefSeq" id="WP_150863510.1">
    <property type="nucleotide sequence ID" value="NZ_VYXP01000003.1"/>
</dbReference>
<dbReference type="Pfam" id="PF00842">
    <property type="entry name" value="Ala_racemase_C"/>
    <property type="match status" value="1"/>
</dbReference>
<name>A0A5N0TDM6_9GAMM</name>
<protein>
    <recommendedName>
        <fullName evidence="5">Alanine racemase</fullName>
        <ecNumber evidence="5">5.1.1.1</ecNumber>
    </recommendedName>
</protein>
<evidence type="ECO:0000256" key="1">
    <source>
        <dbReference type="ARBA" id="ARBA00000316"/>
    </source>
</evidence>
<evidence type="ECO:0000256" key="5">
    <source>
        <dbReference type="HAMAP-Rule" id="MF_01201"/>
    </source>
</evidence>
<dbReference type="InterPro" id="IPR009006">
    <property type="entry name" value="Ala_racemase/Decarboxylase_C"/>
</dbReference>
<keyword evidence="10" id="KW-1185">Reference proteome</keyword>
<evidence type="ECO:0000256" key="6">
    <source>
        <dbReference type="PIRSR" id="PIRSR600821-50"/>
    </source>
</evidence>
<feature type="binding site" evidence="5 7">
    <location>
        <position position="130"/>
    </location>
    <ligand>
        <name>substrate</name>
    </ligand>
</feature>
<dbReference type="EC" id="5.1.1.1" evidence="5"/>
<evidence type="ECO:0000259" key="8">
    <source>
        <dbReference type="SMART" id="SM01005"/>
    </source>
</evidence>
<feature type="domain" description="Alanine racemase C-terminal" evidence="8">
    <location>
        <begin position="236"/>
        <end position="359"/>
    </location>
</feature>
<dbReference type="GO" id="GO:0008784">
    <property type="term" value="F:alanine racemase activity"/>
    <property type="evidence" value="ECO:0007669"/>
    <property type="project" value="UniProtKB-UniRule"/>
</dbReference>
<accession>A0A5N0TDM6</accession>
<dbReference type="Gene3D" id="3.20.20.10">
    <property type="entry name" value="Alanine racemase"/>
    <property type="match status" value="1"/>
</dbReference>
<dbReference type="GO" id="GO:0030632">
    <property type="term" value="P:D-alanine biosynthetic process"/>
    <property type="evidence" value="ECO:0007669"/>
    <property type="project" value="UniProtKB-UniRule"/>
</dbReference>
<organism evidence="9 10">
    <name type="scientific">Marinihelvus fidelis</name>
    <dbReference type="NCBI Taxonomy" id="2613842"/>
    <lineage>
        <taxon>Bacteria</taxon>
        <taxon>Pseudomonadati</taxon>
        <taxon>Pseudomonadota</taxon>
        <taxon>Gammaproteobacteria</taxon>
        <taxon>Chromatiales</taxon>
        <taxon>Wenzhouxiangellaceae</taxon>
        <taxon>Marinihelvus</taxon>
    </lineage>
</organism>
<dbReference type="SUPFAM" id="SSF50621">
    <property type="entry name" value="Alanine racemase C-terminal domain-like"/>
    <property type="match status" value="1"/>
</dbReference>
<dbReference type="Pfam" id="PF01168">
    <property type="entry name" value="Ala_racemase_N"/>
    <property type="match status" value="1"/>
</dbReference>
<dbReference type="InterPro" id="IPR000821">
    <property type="entry name" value="Ala_racemase"/>
</dbReference>
<dbReference type="PROSITE" id="PS00395">
    <property type="entry name" value="ALANINE_RACEMASE"/>
    <property type="match status" value="1"/>
</dbReference>
<comment type="function">
    <text evidence="5">Catalyzes the interconversion of L-alanine and D-alanine. May also act on other amino acids.</text>
</comment>
<evidence type="ECO:0000313" key="10">
    <source>
        <dbReference type="Proteomes" id="UP000325372"/>
    </source>
</evidence>
<dbReference type="FunFam" id="3.20.20.10:FF:000002">
    <property type="entry name" value="Alanine racemase"/>
    <property type="match status" value="1"/>
</dbReference>
<comment type="caution">
    <text evidence="9">The sequence shown here is derived from an EMBL/GenBank/DDBJ whole genome shotgun (WGS) entry which is preliminary data.</text>
</comment>
<dbReference type="CDD" id="cd06827">
    <property type="entry name" value="PLPDE_III_AR_proteobact"/>
    <property type="match status" value="1"/>
</dbReference>
<gene>
    <name evidence="9" type="primary">alr</name>
    <name evidence="9" type="ORF">F3N42_06145</name>
</gene>
<dbReference type="PANTHER" id="PTHR30511:SF0">
    <property type="entry name" value="ALANINE RACEMASE, CATABOLIC-RELATED"/>
    <property type="match status" value="1"/>
</dbReference>
<evidence type="ECO:0000313" key="9">
    <source>
        <dbReference type="EMBL" id="KAA9132788.1"/>
    </source>
</evidence>
<dbReference type="Gene3D" id="2.40.37.10">
    <property type="entry name" value="Lyase, Ornithine Decarboxylase, Chain A, domain 1"/>
    <property type="match status" value="1"/>
</dbReference>
<sequence>MRPTRAIVRLDNIVHNLGVAARLAPGSKNVPVIKANAYGHGAVEVARALAPHAPALAVAFMDEAVALREAGIDHPLLVLQGPSARSDVELAAAEGFWLMLHRPGQVDWLANVRLARPVTTWLKVDTGMHRLGLAADEIPPALARLESRGNVHGDVVLSTHLSRADETDQAFTREQLALFQSLTLPHERPRSIANSAGILFWPEAHAEWNRPGYMLYGQCPSNTASPSGPTAELRAAMTMQSAIISVRDLAPGEGVGYGQRWRAERPSRIGTVAIGYGDGYPRHAPSGTPVWVRGCRAPLVGTVSMDMITVDLTDVAGADVGDEVELWGEHVPVNEVAALSGTIGYELLAGLTGRVPLTT</sequence>
<keyword evidence="4 5" id="KW-0413">Isomerase</keyword>
<evidence type="ECO:0000256" key="7">
    <source>
        <dbReference type="PIRSR" id="PIRSR600821-52"/>
    </source>
</evidence>
<dbReference type="InterPro" id="IPR029066">
    <property type="entry name" value="PLP-binding_barrel"/>
</dbReference>
<dbReference type="EMBL" id="VYXP01000003">
    <property type="protein sequence ID" value="KAA9132788.1"/>
    <property type="molecule type" value="Genomic_DNA"/>
</dbReference>
<dbReference type="SMART" id="SM01005">
    <property type="entry name" value="Ala_racemase_C"/>
    <property type="match status" value="1"/>
</dbReference>
<dbReference type="GO" id="GO:0005829">
    <property type="term" value="C:cytosol"/>
    <property type="evidence" value="ECO:0007669"/>
    <property type="project" value="TreeGrafter"/>
</dbReference>
<dbReference type="Proteomes" id="UP000325372">
    <property type="component" value="Unassembled WGS sequence"/>
</dbReference>
<dbReference type="InterPro" id="IPR001608">
    <property type="entry name" value="Ala_racemase_N"/>
</dbReference>
<evidence type="ECO:0000256" key="4">
    <source>
        <dbReference type="ARBA" id="ARBA00023235"/>
    </source>
</evidence>
<comment type="pathway">
    <text evidence="5">Amino-acid biosynthesis; D-alanine biosynthesis; D-alanine from L-alanine: step 1/1.</text>
</comment>
<reference evidence="9 10" key="1">
    <citation type="submission" date="2019-09" db="EMBL/GenBank/DDBJ databases">
        <title>Wenzhouxiangella sp. Genome sequencing and assembly.</title>
        <authorList>
            <person name="Zhang R."/>
        </authorList>
    </citation>
    <scope>NUCLEOTIDE SEQUENCE [LARGE SCALE GENOMIC DNA]</scope>
    <source>
        <strain evidence="9 10">W260</strain>
    </source>
</reference>